<keyword evidence="3" id="KW-0812">Transmembrane</keyword>
<dbReference type="PANTHER" id="PTHR13929">
    <property type="entry name" value="1,4-DIHYDROXY-2-NAPHTHOATE OCTAPRENYLTRANSFERASE"/>
    <property type="match status" value="1"/>
</dbReference>
<dbReference type="GO" id="GO:0009234">
    <property type="term" value="P:menaquinone biosynthetic process"/>
    <property type="evidence" value="ECO:0007669"/>
    <property type="project" value="TreeGrafter"/>
</dbReference>
<evidence type="ECO:0000256" key="1">
    <source>
        <dbReference type="ARBA" id="ARBA00022679"/>
    </source>
</evidence>
<keyword evidence="3" id="KW-1133">Transmembrane helix</keyword>
<evidence type="ECO:0000313" key="4">
    <source>
        <dbReference type="EMBL" id="EER10747.1"/>
    </source>
</evidence>
<evidence type="ECO:0000256" key="2">
    <source>
        <dbReference type="SAM" id="MobiDB-lite"/>
    </source>
</evidence>
<proteinExistence type="predicted"/>
<accession>C5KXM3</accession>
<keyword evidence="1" id="KW-0808">Transferase</keyword>
<dbReference type="InParanoid" id="C5KXM3"/>
<evidence type="ECO:0000313" key="5">
    <source>
        <dbReference type="Proteomes" id="UP000007800"/>
    </source>
</evidence>
<dbReference type="InterPro" id="IPR026046">
    <property type="entry name" value="UBIAD1"/>
</dbReference>
<dbReference type="OrthoDB" id="203513at2759"/>
<dbReference type="PANTHER" id="PTHR13929:SF0">
    <property type="entry name" value="UBIA PRENYLTRANSFERASE DOMAIN-CONTAINING PROTEIN 1"/>
    <property type="match status" value="1"/>
</dbReference>
<dbReference type="GO" id="GO:0042371">
    <property type="term" value="P:vitamin K biosynthetic process"/>
    <property type="evidence" value="ECO:0007669"/>
    <property type="project" value="TreeGrafter"/>
</dbReference>
<feature type="transmembrane region" description="Helical" evidence="3">
    <location>
        <begin position="28"/>
        <end position="47"/>
    </location>
</feature>
<dbReference type="OMA" id="HWVFSFI"/>
<keyword evidence="3" id="KW-0472">Membrane</keyword>
<feature type="transmembrane region" description="Helical" evidence="3">
    <location>
        <begin position="107"/>
        <end position="128"/>
    </location>
</feature>
<reference evidence="4 5" key="1">
    <citation type="submission" date="2008-07" db="EMBL/GenBank/DDBJ databases">
        <authorList>
            <person name="El-Sayed N."/>
            <person name="Caler E."/>
            <person name="Inman J."/>
            <person name="Amedeo P."/>
            <person name="Hass B."/>
            <person name="Wortman J."/>
        </authorList>
    </citation>
    <scope>NUCLEOTIDE SEQUENCE [LARGE SCALE GENOMIC DNA]</scope>
    <source>
        <strain evidence="5">ATCC 50983 / TXsc</strain>
    </source>
</reference>
<dbReference type="GeneID" id="9039057"/>
<organism evidence="5">
    <name type="scientific">Perkinsus marinus (strain ATCC 50983 / TXsc)</name>
    <dbReference type="NCBI Taxonomy" id="423536"/>
    <lineage>
        <taxon>Eukaryota</taxon>
        <taxon>Sar</taxon>
        <taxon>Alveolata</taxon>
        <taxon>Perkinsozoa</taxon>
        <taxon>Perkinsea</taxon>
        <taxon>Perkinsida</taxon>
        <taxon>Perkinsidae</taxon>
        <taxon>Perkinsus</taxon>
    </lineage>
</organism>
<dbReference type="RefSeq" id="XP_002778952.1">
    <property type="nucleotide sequence ID" value="XM_002778906.1"/>
</dbReference>
<feature type="transmembrane region" description="Helical" evidence="3">
    <location>
        <begin position="155"/>
        <end position="175"/>
    </location>
</feature>
<protein>
    <submittedName>
        <fullName evidence="4">Uncharacterized protein</fullName>
    </submittedName>
</protein>
<dbReference type="Proteomes" id="UP000007800">
    <property type="component" value="Unassembled WGS sequence"/>
</dbReference>
<dbReference type="CDD" id="cd13962">
    <property type="entry name" value="PT_UbiA_UBIAD1"/>
    <property type="match status" value="1"/>
</dbReference>
<keyword evidence="5" id="KW-1185">Reference proteome</keyword>
<dbReference type="AlphaFoldDB" id="C5KXM3"/>
<name>C5KXM3_PERM5</name>
<dbReference type="GO" id="GO:0004659">
    <property type="term" value="F:prenyltransferase activity"/>
    <property type="evidence" value="ECO:0007669"/>
    <property type="project" value="InterPro"/>
</dbReference>
<gene>
    <name evidence="4" type="ORF">Pmar_PMAR000792</name>
</gene>
<feature type="region of interest" description="Disordered" evidence="2">
    <location>
        <begin position="1"/>
        <end position="20"/>
    </location>
</feature>
<dbReference type="EMBL" id="GG677256">
    <property type="protein sequence ID" value="EER10747.1"/>
    <property type="molecule type" value="Genomic_DNA"/>
</dbReference>
<sequence>MTTATRSKAPKATTDEAPSRSKDRIIPLEAVAAAVLLAVLAYCWGLGDGKTFSDGVDEVVRVTFWFFPREMVVGIHWVFSFIAALGAITIGVSSVPSLANRRVVKAGVVMATIAIVYQLIIRTVAFAMSMSQKPGAPATRAPPLYQLFQVVSLRVPPFAALIAPVTISIITMELFGAPVISAERATTAAAANQINSVADFFNGVDDIHTASDRSLVDGILTPKAMAWSAVALTGLSGALLLVNIPEIESSYRGYATLSWIAQASFAILYTSGPFPLKYYAMGDLVMYVLNANNIRDLDSDAAVGIYTVANILGHRWCRISRICLSPQSDPEYKMVVKYASHTTLMYGLASAMGISTAPIGVGLDQVSSGGVLATSAVIGLLYCVG</sequence>
<evidence type="ECO:0000256" key="3">
    <source>
        <dbReference type="SAM" id="Phobius"/>
    </source>
</evidence>
<feature type="transmembrane region" description="Helical" evidence="3">
    <location>
        <begin position="74"/>
        <end position="95"/>
    </location>
</feature>